<dbReference type="InterPro" id="IPR000089">
    <property type="entry name" value="Biotin_lipoyl"/>
</dbReference>
<dbReference type="Pfam" id="PF00364">
    <property type="entry name" value="Biotin_lipoyl"/>
    <property type="match status" value="1"/>
</dbReference>
<comment type="caution">
    <text evidence="2">The sequence shown here is derived from an EMBL/GenBank/DDBJ whole genome shotgun (WGS) entry which is preliminary data.</text>
</comment>
<evidence type="ECO:0000259" key="1">
    <source>
        <dbReference type="Pfam" id="PF00364"/>
    </source>
</evidence>
<dbReference type="SUPFAM" id="SSF51230">
    <property type="entry name" value="Single hybrid motif"/>
    <property type="match status" value="1"/>
</dbReference>
<dbReference type="Gene3D" id="2.40.50.100">
    <property type="match status" value="1"/>
</dbReference>
<dbReference type="NCBIfam" id="NF005239">
    <property type="entry name" value="PRK06748.1"/>
    <property type="match status" value="1"/>
</dbReference>
<evidence type="ECO:0000313" key="2">
    <source>
        <dbReference type="EMBL" id="KEK22276.1"/>
    </source>
</evidence>
<organism evidence="2 3">
    <name type="scientific">Bacillus gaemokensis</name>
    <dbReference type="NCBI Taxonomy" id="574375"/>
    <lineage>
        <taxon>Bacteria</taxon>
        <taxon>Bacillati</taxon>
        <taxon>Bacillota</taxon>
        <taxon>Bacilli</taxon>
        <taxon>Bacillales</taxon>
        <taxon>Bacillaceae</taxon>
        <taxon>Bacillus</taxon>
        <taxon>Bacillus cereus group</taxon>
    </lineage>
</organism>
<proteinExistence type="predicted"/>
<dbReference type="AlphaFoldDB" id="A0A073K6V3"/>
<sequence length="84" mass="9620">MKAVIENVYSPCYGKVEKLFITESSYVYEWEKLALIETIDKQKVEIKVGISGYIELLEVEEGQTITNKTRLITVRDDMLITGSD</sequence>
<feature type="domain" description="Lipoyl-binding" evidence="1">
    <location>
        <begin position="8"/>
        <end position="72"/>
    </location>
</feature>
<dbReference type="EMBL" id="JOTM01000035">
    <property type="protein sequence ID" value="KEK22276.1"/>
    <property type="molecule type" value="Genomic_DNA"/>
</dbReference>
<gene>
    <name evidence="2" type="ORF">BAGA_20140</name>
</gene>
<keyword evidence="3" id="KW-1185">Reference proteome</keyword>
<name>A0A073K6V3_9BACI</name>
<accession>A0A073K6V3</accession>
<dbReference type="STRING" id="574375.AZF08_18095"/>
<dbReference type="RefSeq" id="WP_033677738.1">
    <property type="nucleotide sequence ID" value="NZ_JOTM01000035.1"/>
</dbReference>
<reference evidence="2 3" key="1">
    <citation type="submission" date="2014-06" db="EMBL/GenBank/DDBJ databases">
        <title>Draft genome sequence of Bacillus gaemokensis JCM 15801 (MCCC 1A00707).</title>
        <authorList>
            <person name="Lai Q."/>
            <person name="Liu Y."/>
            <person name="Shao Z."/>
        </authorList>
    </citation>
    <scope>NUCLEOTIDE SEQUENCE [LARGE SCALE GENOMIC DNA]</scope>
    <source>
        <strain evidence="2 3">JCM 15801</strain>
    </source>
</reference>
<dbReference type="eggNOG" id="COG0511">
    <property type="taxonomic scope" value="Bacteria"/>
</dbReference>
<evidence type="ECO:0000313" key="3">
    <source>
        <dbReference type="Proteomes" id="UP000027778"/>
    </source>
</evidence>
<dbReference type="Proteomes" id="UP000027778">
    <property type="component" value="Unassembled WGS sequence"/>
</dbReference>
<protein>
    <recommendedName>
        <fullName evidence="1">Lipoyl-binding domain-containing protein</fullName>
    </recommendedName>
</protein>
<dbReference type="InterPro" id="IPR011053">
    <property type="entry name" value="Single_hybrid_motif"/>
</dbReference>
<dbReference type="OrthoDB" id="2639611at2"/>